<gene>
    <name evidence="2" type="ORF">SAMN05421797_1011053</name>
</gene>
<keyword evidence="3" id="KW-1185">Reference proteome</keyword>
<dbReference type="InterPro" id="IPR025665">
    <property type="entry name" value="Beta-barrel_OMP_2"/>
</dbReference>
<feature type="domain" description="Outer membrane protein beta-barrel" evidence="1">
    <location>
        <begin position="1"/>
        <end position="78"/>
    </location>
</feature>
<dbReference type="STRING" id="228959.SAMN05421797_1011053"/>
<dbReference type="Proteomes" id="UP000186953">
    <property type="component" value="Unassembled WGS sequence"/>
</dbReference>
<dbReference type="EMBL" id="FTMA01000001">
    <property type="protein sequence ID" value="SIQ21063.1"/>
    <property type="molecule type" value="Genomic_DNA"/>
</dbReference>
<sequence>MKLNYINLPVLAKFYATDAFSIETGPQLGILLSGKGGYLPNSRSYRTLDFGLGFGLGYKITDKLELGVRYTIGFTDVTKTNTENLKNSVGQFTLGYSF</sequence>
<organism evidence="2 3">
    <name type="scientific">Maribacter ulvicola</name>
    <dbReference type="NCBI Taxonomy" id="228959"/>
    <lineage>
        <taxon>Bacteria</taxon>
        <taxon>Pseudomonadati</taxon>
        <taxon>Bacteroidota</taxon>
        <taxon>Flavobacteriia</taxon>
        <taxon>Flavobacteriales</taxon>
        <taxon>Flavobacteriaceae</taxon>
        <taxon>Maribacter</taxon>
    </lineage>
</organism>
<dbReference type="AlphaFoldDB" id="A0A1N6QWT5"/>
<accession>A0A1N6QWT5</accession>
<evidence type="ECO:0000313" key="2">
    <source>
        <dbReference type="EMBL" id="SIQ21063.1"/>
    </source>
</evidence>
<dbReference type="SUPFAM" id="SSF56925">
    <property type="entry name" value="OMPA-like"/>
    <property type="match status" value="1"/>
</dbReference>
<dbReference type="Pfam" id="PF13568">
    <property type="entry name" value="OMP_b-brl_2"/>
    <property type="match status" value="1"/>
</dbReference>
<proteinExistence type="predicted"/>
<protein>
    <submittedName>
        <fullName evidence="2">Outer membrane protein beta-barrel domain-containing protein</fullName>
    </submittedName>
</protein>
<name>A0A1N6QWT5_9FLAO</name>
<dbReference type="InterPro" id="IPR011250">
    <property type="entry name" value="OMP/PagP_B-barrel"/>
</dbReference>
<evidence type="ECO:0000259" key="1">
    <source>
        <dbReference type="Pfam" id="PF13568"/>
    </source>
</evidence>
<evidence type="ECO:0000313" key="3">
    <source>
        <dbReference type="Proteomes" id="UP000186953"/>
    </source>
</evidence>
<reference evidence="3" key="1">
    <citation type="submission" date="2017-01" db="EMBL/GenBank/DDBJ databases">
        <authorList>
            <person name="Varghese N."/>
            <person name="Submissions S."/>
        </authorList>
    </citation>
    <scope>NUCLEOTIDE SEQUENCE [LARGE SCALE GENOMIC DNA]</scope>
    <source>
        <strain evidence="3">DSM 15366</strain>
    </source>
</reference>